<evidence type="ECO:0000256" key="2">
    <source>
        <dbReference type="ARBA" id="ARBA00022723"/>
    </source>
</evidence>
<comment type="caution">
    <text evidence="7">The sequence shown here is derived from an EMBL/GenBank/DDBJ whole genome shotgun (WGS) entry which is preliminary data.</text>
</comment>
<feature type="chain" id="PRO_5039945612" evidence="5">
    <location>
        <begin position="20"/>
        <end position="348"/>
    </location>
</feature>
<dbReference type="PANTHER" id="PTHR23426">
    <property type="entry name" value="FERREDOXIN/ADRENODOXIN"/>
    <property type="match status" value="1"/>
</dbReference>
<accession>A0A9K3KU85</accession>
<keyword evidence="4" id="KW-0411">Iron-sulfur</keyword>
<dbReference type="InterPro" id="IPR001041">
    <property type="entry name" value="2Fe-2S_ferredoxin-type"/>
</dbReference>
<evidence type="ECO:0000256" key="4">
    <source>
        <dbReference type="ARBA" id="ARBA00023014"/>
    </source>
</evidence>
<protein>
    <submittedName>
        <fullName evidence="7">2Fe-2S iron-sulfur cluster binding domain containing protein</fullName>
    </submittedName>
</protein>
<dbReference type="CDD" id="cd00207">
    <property type="entry name" value="fer2"/>
    <property type="match status" value="1"/>
</dbReference>
<evidence type="ECO:0000313" key="7">
    <source>
        <dbReference type="EMBL" id="KAG7349290.1"/>
    </source>
</evidence>
<evidence type="ECO:0000259" key="6">
    <source>
        <dbReference type="Pfam" id="PF00111"/>
    </source>
</evidence>
<reference evidence="7" key="2">
    <citation type="submission" date="2021-04" db="EMBL/GenBank/DDBJ databases">
        <authorList>
            <person name="Podell S."/>
        </authorList>
    </citation>
    <scope>NUCLEOTIDE SEQUENCE</scope>
    <source>
        <strain evidence="7">Hildebrandi</strain>
    </source>
</reference>
<feature type="signal peptide" evidence="5">
    <location>
        <begin position="1"/>
        <end position="19"/>
    </location>
</feature>
<dbReference type="GO" id="GO:0005739">
    <property type="term" value="C:mitochondrion"/>
    <property type="evidence" value="ECO:0007669"/>
    <property type="project" value="TreeGrafter"/>
</dbReference>
<keyword evidence="1" id="KW-0001">2Fe-2S</keyword>
<evidence type="ECO:0000313" key="8">
    <source>
        <dbReference type="Proteomes" id="UP000693970"/>
    </source>
</evidence>
<feature type="domain" description="2Fe-2S ferredoxin-type" evidence="6">
    <location>
        <begin position="272"/>
        <end position="318"/>
    </location>
</feature>
<evidence type="ECO:0000256" key="1">
    <source>
        <dbReference type="ARBA" id="ARBA00022714"/>
    </source>
</evidence>
<name>A0A9K3KU85_9STRA</name>
<evidence type="ECO:0000256" key="5">
    <source>
        <dbReference type="SAM" id="SignalP"/>
    </source>
</evidence>
<dbReference type="Pfam" id="PF00111">
    <property type="entry name" value="Fer2"/>
    <property type="match status" value="1"/>
</dbReference>
<dbReference type="GO" id="GO:0046872">
    <property type="term" value="F:metal ion binding"/>
    <property type="evidence" value="ECO:0007669"/>
    <property type="project" value="UniProtKB-KW"/>
</dbReference>
<keyword evidence="2" id="KW-0479">Metal-binding</keyword>
<dbReference type="Proteomes" id="UP000693970">
    <property type="component" value="Unassembled WGS sequence"/>
</dbReference>
<sequence>MTTTRSLAAGLFLVVAIRAHHHSTSAFLMSSTGSTHHDRMPLQLQMMFENSFATEKVDRNVYNLDVNRIAEEWTAEVVPGSSLREAGVYLGAKSSKELMIDTVSVELTRRKGEGLGLKLIEIAGGREDGLGITLVDGIVEGGIADGSEVMVGDSITGIAVVKKTISSIDSSLSEQEVINQVETECLGYDKTVEAILSLPPIESDEEKIILTLKRLRRKPKVTINLQYPPSQGDDDVTLELFAGENLRRAMLTRGVKLNDPLSRRFDSGGTGDCGGEATCSTCVVSVIEGAELFNPQKTQEKQMLVKNPRWRLACKAIVGYGDREGTMTVRVNPRQWDDYQKSDTTSLQ</sequence>
<keyword evidence="3" id="KW-0408">Iron</keyword>
<dbReference type="GO" id="GO:0051537">
    <property type="term" value="F:2 iron, 2 sulfur cluster binding"/>
    <property type="evidence" value="ECO:0007669"/>
    <property type="project" value="UniProtKB-KW"/>
</dbReference>
<dbReference type="AlphaFoldDB" id="A0A9K3KU85"/>
<organism evidence="7 8">
    <name type="scientific">Nitzschia inconspicua</name>
    <dbReference type="NCBI Taxonomy" id="303405"/>
    <lineage>
        <taxon>Eukaryota</taxon>
        <taxon>Sar</taxon>
        <taxon>Stramenopiles</taxon>
        <taxon>Ochrophyta</taxon>
        <taxon>Bacillariophyta</taxon>
        <taxon>Bacillariophyceae</taxon>
        <taxon>Bacillariophycidae</taxon>
        <taxon>Bacillariales</taxon>
        <taxon>Bacillariaceae</taxon>
        <taxon>Nitzschia</taxon>
    </lineage>
</organism>
<dbReference type="GO" id="GO:0140647">
    <property type="term" value="P:P450-containing electron transport chain"/>
    <property type="evidence" value="ECO:0007669"/>
    <property type="project" value="InterPro"/>
</dbReference>
<proteinExistence type="predicted"/>
<dbReference type="PANTHER" id="PTHR23426:SF67">
    <property type="entry name" value="2FE-2S FERREDOXIN-TYPE DOMAIN-CONTAINING PROTEIN"/>
    <property type="match status" value="1"/>
</dbReference>
<gene>
    <name evidence="7" type="ORF">IV203_011887</name>
</gene>
<reference evidence="7" key="1">
    <citation type="journal article" date="2021" name="Sci. Rep.">
        <title>Diploid genomic architecture of Nitzschia inconspicua, an elite biomass production diatom.</title>
        <authorList>
            <person name="Oliver A."/>
            <person name="Podell S."/>
            <person name="Pinowska A."/>
            <person name="Traller J.C."/>
            <person name="Smith S.R."/>
            <person name="McClure R."/>
            <person name="Beliaev A."/>
            <person name="Bohutskyi P."/>
            <person name="Hill E.A."/>
            <person name="Rabines A."/>
            <person name="Zheng H."/>
            <person name="Allen L.Z."/>
            <person name="Kuo A."/>
            <person name="Grigoriev I.V."/>
            <person name="Allen A.E."/>
            <person name="Hazlebeck D."/>
            <person name="Allen E.E."/>
        </authorList>
    </citation>
    <scope>NUCLEOTIDE SEQUENCE</scope>
    <source>
        <strain evidence="7">Hildebrandi</strain>
    </source>
</reference>
<keyword evidence="5" id="KW-0732">Signal</keyword>
<dbReference type="EMBL" id="JAGRRH010000019">
    <property type="protein sequence ID" value="KAG7349290.1"/>
    <property type="molecule type" value="Genomic_DNA"/>
</dbReference>
<dbReference type="InterPro" id="IPR001055">
    <property type="entry name" value="Adrenodoxin-like"/>
</dbReference>
<keyword evidence="8" id="KW-1185">Reference proteome</keyword>
<dbReference type="OrthoDB" id="5987010at2759"/>
<dbReference type="GO" id="GO:0009055">
    <property type="term" value="F:electron transfer activity"/>
    <property type="evidence" value="ECO:0007669"/>
    <property type="project" value="TreeGrafter"/>
</dbReference>
<evidence type="ECO:0000256" key="3">
    <source>
        <dbReference type="ARBA" id="ARBA00023004"/>
    </source>
</evidence>